<keyword evidence="5 7" id="KW-0687">Ribonucleoprotein</keyword>
<feature type="domain" description="Ribosomal protein L9" evidence="9">
    <location>
        <begin position="1"/>
        <end position="46"/>
    </location>
</feature>
<keyword evidence="3 7" id="KW-0694">RNA-binding</keyword>
<reference evidence="12" key="1">
    <citation type="submission" date="2017-04" db="EMBL/GenBank/DDBJ databases">
        <authorList>
            <person name="Bumgarner R.E."/>
            <person name="Fredricks D.N."/>
            <person name="Srinivasan S."/>
        </authorList>
    </citation>
    <scope>NUCLEOTIDE SEQUENCE [LARGE SCALE GENOMIC DNA]</scope>
    <source>
        <strain evidence="12">KA00405</strain>
    </source>
</reference>
<sequence>MKVILLSDVKNLGKADAIVEVSDGYARNCLFKQKLAIEATSANINSYKIKKQAKLAAEKRELAAAEEDGKKLAGKTFKLAMKAGEGGKLYGALTAQEVATLLQKSGYEIDKKNITINSVLKNVGRTTATVKLHSQVKVDINIEVEAL</sequence>
<evidence type="ECO:0000256" key="6">
    <source>
        <dbReference type="ARBA" id="ARBA00035292"/>
    </source>
</evidence>
<evidence type="ECO:0000256" key="8">
    <source>
        <dbReference type="SAM" id="Coils"/>
    </source>
</evidence>
<name>A0A2J8B4K9_9FIRM</name>
<dbReference type="SUPFAM" id="SSF55653">
    <property type="entry name" value="Ribosomal protein L9 C-domain"/>
    <property type="match status" value="1"/>
</dbReference>
<dbReference type="Pfam" id="PF01281">
    <property type="entry name" value="Ribosomal_L9_N"/>
    <property type="match status" value="1"/>
</dbReference>
<evidence type="ECO:0000313" key="12">
    <source>
        <dbReference type="Proteomes" id="UP000236394"/>
    </source>
</evidence>
<keyword evidence="4 7" id="KW-0689">Ribosomal protein</keyword>
<comment type="function">
    <text evidence="7">Binds to the 23S rRNA.</text>
</comment>
<evidence type="ECO:0000256" key="5">
    <source>
        <dbReference type="ARBA" id="ARBA00023274"/>
    </source>
</evidence>
<feature type="coiled-coil region" evidence="8">
    <location>
        <begin position="48"/>
        <end position="75"/>
    </location>
</feature>
<dbReference type="InterPro" id="IPR036791">
    <property type="entry name" value="Ribosomal_bL9_C_sf"/>
</dbReference>
<dbReference type="Pfam" id="PF03948">
    <property type="entry name" value="Ribosomal_L9_C"/>
    <property type="match status" value="1"/>
</dbReference>
<evidence type="ECO:0000259" key="9">
    <source>
        <dbReference type="Pfam" id="PF01281"/>
    </source>
</evidence>
<dbReference type="InterPro" id="IPR009027">
    <property type="entry name" value="Ribosomal_bL9/RNase_H1_N"/>
</dbReference>
<dbReference type="AlphaFoldDB" id="A0A2J8B4K9"/>
<protein>
    <recommendedName>
        <fullName evidence="6 7">Large ribosomal subunit protein bL9</fullName>
    </recommendedName>
</protein>
<feature type="domain" description="Large ribosomal subunit protein bL9 C-terminal" evidence="10">
    <location>
        <begin position="64"/>
        <end position="146"/>
    </location>
</feature>
<dbReference type="InterPro" id="IPR020070">
    <property type="entry name" value="Ribosomal_bL9_N"/>
</dbReference>
<evidence type="ECO:0000313" key="11">
    <source>
        <dbReference type="EMBL" id="PNH19702.1"/>
    </source>
</evidence>
<dbReference type="GO" id="GO:0006412">
    <property type="term" value="P:translation"/>
    <property type="evidence" value="ECO:0007669"/>
    <property type="project" value="UniProtKB-UniRule"/>
</dbReference>
<evidence type="ECO:0000256" key="4">
    <source>
        <dbReference type="ARBA" id="ARBA00022980"/>
    </source>
</evidence>
<dbReference type="PANTHER" id="PTHR21368">
    <property type="entry name" value="50S RIBOSOMAL PROTEIN L9"/>
    <property type="match status" value="1"/>
</dbReference>
<dbReference type="OMA" id="FAIRWTK"/>
<comment type="similarity">
    <text evidence="1 7">Belongs to the bacterial ribosomal protein bL9 family.</text>
</comment>
<dbReference type="RefSeq" id="WP_012993397.1">
    <property type="nucleotide sequence ID" value="NZ_NBZD01000001.1"/>
</dbReference>
<accession>A0A2J8B4K9</accession>
<organism evidence="11 12">
    <name type="scientific">Mageeibacillus indolicus</name>
    <dbReference type="NCBI Taxonomy" id="884684"/>
    <lineage>
        <taxon>Bacteria</taxon>
        <taxon>Bacillati</taxon>
        <taxon>Bacillota</taxon>
        <taxon>Clostridia</taxon>
        <taxon>Eubacteriales</taxon>
        <taxon>Oscillospiraceae</taxon>
        <taxon>Mageeibacillus</taxon>
    </lineage>
</organism>
<evidence type="ECO:0000256" key="7">
    <source>
        <dbReference type="HAMAP-Rule" id="MF_00503"/>
    </source>
</evidence>
<dbReference type="GO" id="GO:1990904">
    <property type="term" value="C:ribonucleoprotein complex"/>
    <property type="evidence" value="ECO:0007669"/>
    <property type="project" value="UniProtKB-KW"/>
</dbReference>
<dbReference type="InterPro" id="IPR020594">
    <property type="entry name" value="Ribosomal_bL9_bac/chp"/>
</dbReference>
<dbReference type="Gene3D" id="3.40.5.10">
    <property type="entry name" value="Ribosomal protein L9, N-terminal domain"/>
    <property type="match status" value="1"/>
</dbReference>
<evidence type="ECO:0000256" key="3">
    <source>
        <dbReference type="ARBA" id="ARBA00022884"/>
    </source>
</evidence>
<dbReference type="InterPro" id="IPR000244">
    <property type="entry name" value="Ribosomal_bL9"/>
</dbReference>
<dbReference type="InterPro" id="IPR020069">
    <property type="entry name" value="Ribosomal_bL9_C"/>
</dbReference>
<keyword evidence="8" id="KW-0175">Coiled coil</keyword>
<dbReference type="SUPFAM" id="SSF55658">
    <property type="entry name" value="L9 N-domain-like"/>
    <property type="match status" value="1"/>
</dbReference>
<evidence type="ECO:0000259" key="10">
    <source>
        <dbReference type="Pfam" id="PF03948"/>
    </source>
</evidence>
<evidence type="ECO:0000256" key="2">
    <source>
        <dbReference type="ARBA" id="ARBA00022730"/>
    </source>
</evidence>
<keyword evidence="2 7" id="KW-0699">rRNA-binding</keyword>
<dbReference type="Gene3D" id="3.10.430.100">
    <property type="entry name" value="Ribosomal protein L9, C-terminal domain"/>
    <property type="match status" value="1"/>
</dbReference>
<dbReference type="EMBL" id="NBZD01000001">
    <property type="protein sequence ID" value="PNH19702.1"/>
    <property type="molecule type" value="Genomic_DNA"/>
</dbReference>
<dbReference type="GO" id="GO:0003735">
    <property type="term" value="F:structural constituent of ribosome"/>
    <property type="evidence" value="ECO:0007669"/>
    <property type="project" value="InterPro"/>
</dbReference>
<gene>
    <name evidence="7" type="primary">rplI</name>
    <name evidence="11" type="ORF">B7R76_02125</name>
</gene>
<comment type="caution">
    <text evidence="11">The sequence shown here is derived from an EMBL/GenBank/DDBJ whole genome shotgun (WGS) entry which is preliminary data.</text>
</comment>
<dbReference type="GO" id="GO:0005840">
    <property type="term" value="C:ribosome"/>
    <property type="evidence" value="ECO:0007669"/>
    <property type="project" value="UniProtKB-KW"/>
</dbReference>
<evidence type="ECO:0000256" key="1">
    <source>
        <dbReference type="ARBA" id="ARBA00010605"/>
    </source>
</evidence>
<dbReference type="HAMAP" id="MF_00503">
    <property type="entry name" value="Ribosomal_bL9"/>
    <property type="match status" value="1"/>
</dbReference>
<proteinExistence type="inferred from homology"/>
<dbReference type="InterPro" id="IPR036935">
    <property type="entry name" value="Ribosomal_bL9_N_sf"/>
</dbReference>
<dbReference type="NCBIfam" id="TIGR00158">
    <property type="entry name" value="L9"/>
    <property type="match status" value="1"/>
</dbReference>
<dbReference type="Proteomes" id="UP000236394">
    <property type="component" value="Unassembled WGS sequence"/>
</dbReference>
<dbReference type="GO" id="GO:0019843">
    <property type="term" value="F:rRNA binding"/>
    <property type="evidence" value="ECO:0007669"/>
    <property type="project" value="UniProtKB-UniRule"/>
</dbReference>